<evidence type="ECO:0000313" key="1">
    <source>
        <dbReference type="EMBL" id="KIE13945.1"/>
    </source>
</evidence>
<gene>
    <name evidence="1" type="ORF">DA73_0200895</name>
</gene>
<proteinExistence type="predicted"/>
<protein>
    <submittedName>
        <fullName evidence="1">Uncharacterized protein</fullName>
    </submittedName>
</protein>
<comment type="caution">
    <text evidence="1">The sequence shown here is derived from an EMBL/GenBank/DDBJ whole genome shotgun (WGS) entry which is preliminary data.</text>
</comment>
<sequence>MVKFLRLPQFNFYINALHIKINHSILLSLLSNPTFNVTLKIVNPLPGTGTTVAKSHIKRLVKIDKIYTQQSFPDHLAGFYTYPGSTSIICMINKQYKHIIHSEIQLISQIKIIKKLKFNQHNIVKNELDKKACVWRAGWSEI</sequence>
<reference evidence="1" key="1">
    <citation type="journal article" date="2015" name="Genome Announc.">
        <title>Draft Genome Sequence of Tolypothrix boutellei Strain VB521301.</title>
        <authorList>
            <person name="Chandrababunaidu M.M."/>
            <person name="Singh D."/>
            <person name="Sen D."/>
            <person name="Bhan S."/>
            <person name="Das S."/>
            <person name="Gupta A."/>
            <person name="Adhikary S.P."/>
            <person name="Tripathy S."/>
        </authorList>
    </citation>
    <scope>NUCLEOTIDE SEQUENCE</scope>
    <source>
        <strain evidence="1">VB521301</strain>
    </source>
</reference>
<dbReference type="AlphaFoldDB" id="A0A0C1RPN4"/>
<organism evidence="1">
    <name type="scientific">Tolypothrix bouteillei VB521301</name>
    <dbReference type="NCBI Taxonomy" id="1479485"/>
    <lineage>
        <taxon>Bacteria</taxon>
        <taxon>Bacillati</taxon>
        <taxon>Cyanobacteriota</taxon>
        <taxon>Cyanophyceae</taxon>
        <taxon>Nostocales</taxon>
        <taxon>Tolypothrichaceae</taxon>
        <taxon>Tolypothrix</taxon>
    </lineage>
</organism>
<dbReference type="EMBL" id="JHEG02000001">
    <property type="protein sequence ID" value="KIE13945.1"/>
    <property type="molecule type" value="Genomic_DNA"/>
</dbReference>
<name>A0A0C1RPN4_9CYAN</name>
<accession>A0A0C1RPN4</accession>